<dbReference type="PANTHER" id="PTHR43280">
    <property type="entry name" value="ARAC-FAMILY TRANSCRIPTIONAL REGULATOR"/>
    <property type="match status" value="1"/>
</dbReference>
<dbReference type="InterPro" id="IPR018062">
    <property type="entry name" value="HTH_AraC-typ_CS"/>
</dbReference>
<proteinExistence type="predicted"/>
<name>A0A5C4SHQ3_9FLAO</name>
<dbReference type="Gene3D" id="1.10.10.60">
    <property type="entry name" value="Homeodomain-like"/>
    <property type="match status" value="2"/>
</dbReference>
<dbReference type="Proteomes" id="UP000308713">
    <property type="component" value="Unassembled WGS sequence"/>
</dbReference>
<dbReference type="GO" id="GO:0043565">
    <property type="term" value="F:sequence-specific DNA binding"/>
    <property type="evidence" value="ECO:0007669"/>
    <property type="project" value="InterPro"/>
</dbReference>
<keyword evidence="6" id="KW-1185">Reference proteome</keyword>
<keyword evidence="2" id="KW-0238">DNA-binding</keyword>
<dbReference type="GO" id="GO:0003700">
    <property type="term" value="F:DNA-binding transcription factor activity"/>
    <property type="evidence" value="ECO:0007669"/>
    <property type="project" value="InterPro"/>
</dbReference>
<evidence type="ECO:0000256" key="2">
    <source>
        <dbReference type="ARBA" id="ARBA00023125"/>
    </source>
</evidence>
<comment type="caution">
    <text evidence="5">The sequence shown here is derived from an EMBL/GenBank/DDBJ whole genome shotgun (WGS) entry which is preliminary data.</text>
</comment>
<evidence type="ECO:0000256" key="3">
    <source>
        <dbReference type="ARBA" id="ARBA00023163"/>
    </source>
</evidence>
<dbReference type="InterPro" id="IPR018060">
    <property type="entry name" value="HTH_AraC"/>
</dbReference>
<dbReference type="RefSeq" id="WP_139698058.1">
    <property type="nucleotide sequence ID" value="NZ_CP074074.1"/>
</dbReference>
<evidence type="ECO:0000313" key="6">
    <source>
        <dbReference type="Proteomes" id="UP000308713"/>
    </source>
</evidence>
<feature type="domain" description="HTH araC/xylS-type" evidence="4">
    <location>
        <begin position="186"/>
        <end position="284"/>
    </location>
</feature>
<dbReference type="PROSITE" id="PS01124">
    <property type="entry name" value="HTH_ARAC_FAMILY_2"/>
    <property type="match status" value="1"/>
</dbReference>
<organism evidence="5 6">
    <name type="scientific">Allotamlana fucoidanivorans</name>
    <dbReference type="NCBI Taxonomy" id="2583814"/>
    <lineage>
        <taxon>Bacteria</taxon>
        <taxon>Pseudomonadati</taxon>
        <taxon>Bacteroidota</taxon>
        <taxon>Flavobacteriia</taxon>
        <taxon>Flavobacteriales</taxon>
        <taxon>Flavobacteriaceae</taxon>
        <taxon>Allotamlana</taxon>
    </lineage>
</organism>
<accession>A0A5C4SHQ3</accession>
<dbReference type="EMBL" id="VDCS01000011">
    <property type="protein sequence ID" value="TNJ43141.1"/>
    <property type="molecule type" value="Genomic_DNA"/>
</dbReference>
<dbReference type="OrthoDB" id="1007602at2"/>
<keyword evidence="1" id="KW-0805">Transcription regulation</keyword>
<dbReference type="AlphaFoldDB" id="A0A5C4SHQ3"/>
<keyword evidence="3" id="KW-0804">Transcription</keyword>
<dbReference type="PANTHER" id="PTHR43280:SF28">
    <property type="entry name" value="HTH-TYPE TRANSCRIPTIONAL ACTIVATOR RHAS"/>
    <property type="match status" value="1"/>
</dbReference>
<evidence type="ECO:0000256" key="1">
    <source>
        <dbReference type="ARBA" id="ARBA00023015"/>
    </source>
</evidence>
<evidence type="ECO:0000313" key="5">
    <source>
        <dbReference type="EMBL" id="TNJ43141.1"/>
    </source>
</evidence>
<gene>
    <name evidence="5" type="ORF">FGF67_12335</name>
</gene>
<reference evidence="5 6" key="1">
    <citation type="submission" date="2019-05" db="EMBL/GenBank/DDBJ databases">
        <title>Tamlana fucoidanivorans sp. nov., isolated from the surface of algae collected from Fujian province in China.</title>
        <authorList>
            <person name="Li J."/>
        </authorList>
    </citation>
    <scope>NUCLEOTIDE SEQUENCE [LARGE SCALE GENOMIC DNA]</scope>
    <source>
        <strain evidence="5 6">CW2-9</strain>
    </source>
</reference>
<dbReference type="InterPro" id="IPR009057">
    <property type="entry name" value="Homeodomain-like_sf"/>
</dbReference>
<dbReference type="PROSITE" id="PS00041">
    <property type="entry name" value="HTH_ARAC_FAMILY_1"/>
    <property type="match status" value="1"/>
</dbReference>
<dbReference type="SMART" id="SM00342">
    <property type="entry name" value="HTH_ARAC"/>
    <property type="match status" value="1"/>
</dbReference>
<evidence type="ECO:0000259" key="4">
    <source>
        <dbReference type="PROSITE" id="PS01124"/>
    </source>
</evidence>
<sequence length="290" mass="34110">MVNQFQSLKLRLLNVGYSKLDNHWDFDNVISPFTRLYLITKGNAQVYHNSRKFNLMPNHLYLIPSFTYSSYKCDVYHEQFYISFFEELGKSLSIYNFADFKYEVEANAFDKALFERLLHLNKNRTLINNSPEHYDNYETLSTFERKNQELSASAFMETQGILKILLSKFINYKVSLKPKVSKSFSKSVLYYISEHLSQPISVKEMAHFCDLSIDHFSRKFTKTFGVRPSKYVQQKRIERAILLITTTNYSLKKIATLIGYEDYNYFSRIFKKQLSATPSAFKTSQKAPKT</sequence>
<protein>
    <submittedName>
        <fullName evidence="5">AraC family transcriptional regulator</fullName>
    </submittedName>
</protein>
<dbReference type="SUPFAM" id="SSF46689">
    <property type="entry name" value="Homeodomain-like"/>
    <property type="match status" value="2"/>
</dbReference>
<dbReference type="Pfam" id="PF12833">
    <property type="entry name" value="HTH_18"/>
    <property type="match status" value="1"/>
</dbReference>